<keyword evidence="2" id="KW-1185">Reference proteome</keyword>
<dbReference type="AlphaFoldDB" id="A0A2N7UCN6"/>
<dbReference type="Proteomes" id="UP000235547">
    <property type="component" value="Unassembled WGS sequence"/>
</dbReference>
<organism evidence="1 2">
    <name type="scientific">Halomonas urumqiensis</name>
    <dbReference type="NCBI Taxonomy" id="1684789"/>
    <lineage>
        <taxon>Bacteria</taxon>
        <taxon>Pseudomonadati</taxon>
        <taxon>Pseudomonadota</taxon>
        <taxon>Gammaproteobacteria</taxon>
        <taxon>Oceanospirillales</taxon>
        <taxon>Halomonadaceae</taxon>
        <taxon>Halomonas</taxon>
    </lineage>
</organism>
<sequence>MEDVTHQEPIVISTESLIDRIRSRHPNALAHIPEKRAVMLVRITLQALAEEINAVDEGRLRVPGLGRVTIRQVERENDGETNVIKRVILSPTKSKEQA</sequence>
<evidence type="ECO:0000313" key="2">
    <source>
        <dbReference type="Proteomes" id="UP000235547"/>
    </source>
</evidence>
<evidence type="ECO:0000313" key="1">
    <source>
        <dbReference type="EMBL" id="PMR78145.1"/>
    </source>
</evidence>
<evidence type="ECO:0008006" key="3">
    <source>
        <dbReference type="Google" id="ProtNLM"/>
    </source>
</evidence>
<dbReference type="OrthoDB" id="6169536at2"/>
<protein>
    <recommendedName>
        <fullName evidence="3">DNA-binding protein</fullName>
    </recommendedName>
</protein>
<accession>A0A2N7UCN6</accession>
<proteinExistence type="predicted"/>
<name>A0A2N7UCN6_9GAMM</name>
<comment type="caution">
    <text evidence="1">The sequence shown here is derived from an EMBL/GenBank/DDBJ whole genome shotgun (WGS) entry which is preliminary data.</text>
</comment>
<reference evidence="1 2" key="1">
    <citation type="submission" date="2018-01" db="EMBL/GenBank/DDBJ databases">
        <title>Halomonas endophytica sp. nov., isolated from storage liquid in the stems of Populus euphratica.</title>
        <authorList>
            <person name="Chen C."/>
        </authorList>
    </citation>
    <scope>NUCLEOTIDE SEQUENCE [LARGE SCALE GENOMIC DNA]</scope>
    <source>
        <strain evidence="1 2">BZ-SZ-XJ27</strain>
    </source>
</reference>
<dbReference type="EMBL" id="PNRG01000033">
    <property type="protein sequence ID" value="PMR78145.1"/>
    <property type="molecule type" value="Genomic_DNA"/>
</dbReference>
<gene>
    <name evidence="1" type="ORF">C1H70_15325</name>
</gene>
<dbReference type="RefSeq" id="WP_102589210.1">
    <property type="nucleotide sequence ID" value="NZ_BNAE01000001.1"/>
</dbReference>